<dbReference type="EMBL" id="AP006533">
    <property type="protein sequence ID" value="BAD69293.1"/>
    <property type="molecule type" value="Genomic_DNA"/>
</dbReference>
<accession>Q5VMN2</accession>
<feature type="region of interest" description="Disordered" evidence="1">
    <location>
        <begin position="23"/>
        <end position="45"/>
    </location>
</feature>
<sequence length="96" mass="9885">MGSEVVAYRPLGGRFLKITIPEGGESDVADGRSLSGNGRQRNLQAAPLPPSARAILYCAGGRLQMGGGGPGILQAAPLPPWGRAIFASPYKAQPSL</sequence>
<reference evidence="3" key="1">
    <citation type="journal article" date="2005" name="Nature">
        <title>The map-based sequence of the rice genome.</title>
        <authorList>
            <consortium name="International rice genome sequencing project (IRGSP)"/>
            <person name="Matsumoto T."/>
            <person name="Wu J."/>
            <person name="Kanamori H."/>
            <person name="Katayose Y."/>
            <person name="Fujisawa M."/>
            <person name="Namiki N."/>
            <person name="Mizuno H."/>
            <person name="Yamamoto K."/>
            <person name="Antonio B.A."/>
            <person name="Baba T."/>
            <person name="Sakata K."/>
            <person name="Nagamura Y."/>
            <person name="Aoki H."/>
            <person name="Arikawa K."/>
            <person name="Arita K."/>
            <person name="Bito T."/>
            <person name="Chiden Y."/>
            <person name="Fujitsuka N."/>
            <person name="Fukunaka R."/>
            <person name="Hamada M."/>
            <person name="Harada C."/>
            <person name="Hayashi A."/>
            <person name="Hijishita S."/>
            <person name="Honda M."/>
            <person name="Hosokawa S."/>
            <person name="Ichikawa Y."/>
            <person name="Idonuma A."/>
            <person name="Iijima M."/>
            <person name="Ikeda M."/>
            <person name="Ikeno M."/>
            <person name="Ito K."/>
            <person name="Ito S."/>
            <person name="Ito T."/>
            <person name="Ito Y."/>
            <person name="Ito Y."/>
            <person name="Iwabuchi A."/>
            <person name="Kamiya K."/>
            <person name="Karasawa W."/>
            <person name="Kurita K."/>
            <person name="Katagiri S."/>
            <person name="Kikuta A."/>
            <person name="Kobayashi H."/>
            <person name="Kobayashi N."/>
            <person name="Machita K."/>
            <person name="Maehara T."/>
            <person name="Masukawa M."/>
            <person name="Mizubayashi T."/>
            <person name="Mukai Y."/>
            <person name="Nagasaki H."/>
            <person name="Nagata Y."/>
            <person name="Naito S."/>
            <person name="Nakashima M."/>
            <person name="Nakama Y."/>
            <person name="Nakamichi Y."/>
            <person name="Nakamura M."/>
            <person name="Meguro A."/>
            <person name="Negishi M."/>
            <person name="Ohta I."/>
            <person name="Ohta T."/>
            <person name="Okamoto M."/>
            <person name="Ono N."/>
            <person name="Saji S."/>
            <person name="Sakaguchi M."/>
            <person name="Sakai K."/>
            <person name="Shibata M."/>
            <person name="Shimokawa T."/>
            <person name="Song J."/>
            <person name="Takazaki Y."/>
            <person name="Terasawa K."/>
            <person name="Tsugane M."/>
            <person name="Tsuji K."/>
            <person name="Ueda S."/>
            <person name="Waki K."/>
            <person name="Yamagata H."/>
            <person name="Yamamoto M."/>
            <person name="Yamamoto S."/>
            <person name="Yamane H."/>
            <person name="Yoshiki S."/>
            <person name="Yoshihara R."/>
            <person name="Yukawa K."/>
            <person name="Zhong H."/>
            <person name="Yano M."/>
            <person name="Yuan Q."/>
            <person name="Ouyang S."/>
            <person name="Liu J."/>
            <person name="Jones K.M."/>
            <person name="Gansberger K."/>
            <person name="Moffat K."/>
            <person name="Hill J."/>
            <person name="Bera J."/>
            <person name="Fadrosh D."/>
            <person name="Jin S."/>
            <person name="Johri S."/>
            <person name="Kim M."/>
            <person name="Overton L."/>
            <person name="Reardon M."/>
            <person name="Tsitrin T."/>
            <person name="Vuong H."/>
            <person name="Weaver B."/>
            <person name="Ciecko A."/>
            <person name="Tallon L."/>
            <person name="Jackson J."/>
            <person name="Pai G."/>
            <person name="Aken S.V."/>
            <person name="Utterback T."/>
            <person name="Reidmuller S."/>
            <person name="Feldblyum T."/>
            <person name="Hsiao J."/>
            <person name="Zismann V."/>
            <person name="Iobst S."/>
            <person name="de Vazeille A.R."/>
            <person name="Buell C.R."/>
            <person name="Ying K."/>
            <person name="Li Y."/>
            <person name="Lu T."/>
            <person name="Huang Y."/>
            <person name="Zhao Q."/>
            <person name="Feng Q."/>
            <person name="Zhang L."/>
            <person name="Zhu J."/>
            <person name="Weng Q."/>
            <person name="Mu J."/>
            <person name="Lu Y."/>
            <person name="Fan D."/>
            <person name="Liu Y."/>
            <person name="Guan J."/>
            <person name="Zhang Y."/>
            <person name="Yu S."/>
            <person name="Liu X."/>
            <person name="Zhang Y."/>
            <person name="Hong G."/>
            <person name="Han B."/>
            <person name="Choisne N."/>
            <person name="Demange N."/>
            <person name="Orjeda G."/>
            <person name="Samain S."/>
            <person name="Cattolico L."/>
            <person name="Pelletier E."/>
            <person name="Couloux A."/>
            <person name="Segurens B."/>
            <person name="Wincker P."/>
            <person name="D'Hont A."/>
            <person name="Scarpelli C."/>
            <person name="Weissenbach J."/>
            <person name="Salanoubat M."/>
            <person name="Quetier F."/>
            <person name="Yu Y."/>
            <person name="Kim H.R."/>
            <person name="Rambo T."/>
            <person name="Currie J."/>
            <person name="Collura K."/>
            <person name="Luo M."/>
            <person name="Yang T."/>
            <person name="Ammiraju J.S.S."/>
            <person name="Engler F."/>
            <person name="Soderlund C."/>
            <person name="Wing R.A."/>
            <person name="Palmer L.E."/>
            <person name="de la Bastide M."/>
            <person name="Spiegel L."/>
            <person name="Nascimento L."/>
            <person name="Zutavern T."/>
            <person name="O'Shaughnessy A."/>
            <person name="Dike S."/>
            <person name="Dedhia N."/>
            <person name="Preston R."/>
            <person name="Balija V."/>
            <person name="McCombie W.R."/>
            <person name="Chow T."/>
            <person name="Chen H."/>
            <person name="Chung M."/>
            <person name="Chen C."/>
            <person name="Shaw J."/>
            <person name="Wu H."/>
            <person name="Hsiao K."/>
            <person name="Chao Y."/>
            <person name="Chu M."/>
            <person name="Cheng C."/>
            <person name="Hour A."/>
            <person name="Lee P."/>
            <person name="Lin S."/>
            <person name="Lin Y."/>
            <person name="Liou J."/>
            <person name="Liu S."/>
            <person name="Hsing Y."/>
            <person name="Raghuvanshi S."/>
            <person name="Mohanty A."/>
            <person name="Bharti A.K."/>
            <person name="Gaur A."/>
            <person name="Gupta V."/>
            <person name="Kumar D."/>
            <person name="Ravi V."/>
            <person name="Vij S."/>
            <person name="Kapur A."/>
            <person name="Khurana P."/>
            <person name="Khurana P."/>
            <person name="Khurana J.P."/>
            <person name="Tyagi A.K."/>
            <person name="Gaikwad K."/>
            <person name="Singh A."/>
            <person name="Dalal V."/>
            <person name="Srivastava S."/>
            <person name="Dixit A."/>
            <person name="Pal A.K."/>
            <person name="Ghazi I.A."/>
            <person name="Yadav M."/>
            <person name="Pandit A."/>
            <person name="Bhargava A."/>
            <person name="Sureshbabu K."/>
            <person name="Batra K."/>
            <person name="Sharma T.R."/>
            <person name="Mohapatra T."/>
            <person name="Singh N.K."/>
            <person name="Messing J."/>
            <person name="Nelson A.B."/>
            <person name="Fuks G."/>
            <person name="Kavchok S."/>
            <person name="Keizer G."/>
            <person name="Linton E."/>
            <person name="Llaca V."/>
            <person name="Song R."/>
            <person name="Tanyolac B."/>
            <person name="Young S."/>
            <person name="Ho-Il K."/>
            <person name="Hahn J.H."/>
            <person name="Sangsakoo G."/>
            <person name="Vanavichit A."/>
            <person name="de Mattos Luiz.A.T."/>
            <person name="Zimmer P.D."/>
            <person name="Malone G."/>
            <person name="Dellagostin O."/>
            <person name="de Oliveira A.C."/>
            <person name="Bevan M."/>
            <person name="Bancroft I."/>
            <person name="Minx P."/>
            <person name="Cordum H."/>
            <person name="Wilson R."/>
            <person name="Cheng Z."/>
            <person name="Jin W."/>
            <person name="Jiang J."/>
            <person name="Leong S.A."/>
            <person name="Iwama H."/>
            <person name="Gojobori T."/>
            <person name="Itoh T."/>
            <person name="Niimura Y."/>
            <person name="Fujii Y."/>
            <person name="Habara T."/>
            <person name="Sakai H."/>
            <person name="Sato Y."/>
            <person name="Wilson G."/>
            <person name="Kumar K."/>
            <person name="McCouch S."/>
            <person name="Juretic N."/>
            <person name="Hoen D."/>
            <person name="Wright S."/>
            <person name="Bruskiewich R."/>
            <person name="Bureau T."/>
            <person name="Miyao A."/>
            <person name="Hirochika H."/>
            <person name="Nishikawa T."/>
            <person name="Kadowaki K."/>
            <person name="Sugiura M."/>
            <person name="Burr B."/>
            <person name="Sasaki T."/>
        </authorList>
    </citation>
    <scope>NUCLEOTIDE SEQUENCE [LARGE SCALE GENOMIC DNA]</scope>
    <source>
        <strain evidence="3">cv. Nipponbare</strain>
    </source>
</reference>
<evidence type="ECO:0000313" key="3">
    <source>
        <dbReference type="Proteomes" id="UP000000763"/>
    </source>
</evidence>
<gene>
    <name evidence="2" type="primary">OSJNBa0085L11.19</name>
</gene>
<feature type="compositionally biased region" description="Polar residues" evidence="1">
    <location>
        <begin position="34"/>
        <end position="43"/>
    </location>
</feature>
<evidence type="ECO:0000256" key="1">
    <source>
        <dbReference type="SAM" id="MobiDB-lite"/>
    </source>
</evidence>
<reference evidence="3" key="2">
    <citation type="journal article" date="2008" name="Nucleic Acids Res.">
        <title>The rice annotation project database (RAP-DB): 2008 update.</title>
        <authorList>
            <consortium name="The rice annotation project (RAP)"/>
        </authorList>
    </citation>
    <scope>GENOME REANNOTATION</scope>
    <source>
        <strain evidence="3">cv. Nipponbare</strain>
    </source>
</reference>
<dbReference type="AlphaFoldDB" id="Q5VMN2"/>
<dbReference type="Proteomes" id="UP000000763">
    <property type="component" value="Chromosome 6"/>
</dbReference>
<protein>
    <submittedName>
        <fullName evidence="2">Uncharacterized protein</fullName>
    </submittedName>
</protein>
<name>Q5VMN2_ORYSJ</name>
<organism evidence="2 3">
    <name type="scientific">Oryza sativa subsp. japonica</name>
    <name type="common">Rice</name>
    <dbReference type="NCBI Taxonomy" id="39947"/>
    <lineage>
        <taxon>Eukaryota</taxon>
        <taxon>Viridiplantae</taxon>
        <taxon>Streptophyta</taxon>
        <taxon>Embryophyta</taxon>
        <taxon>Tracheophyta</taxon>
        <taxon>Spermatophyta</taxon>
        <taxon>Magnoliopsida</taxon>
        <taxon>Liliopsida</taxon>
        <taxon>Poales</taxon>
        <taxon>Poaceae</taxon>
        <taxon>BOP clade</taxon>
        <taxon>Oryzoideae</taxon>
        <taxon>Oryzeae</taxon>
        <taxon>Oryzinae</taxon>
        <taxon>Oryza</taxon>
        <taxon>Oryza sativa</taxon>
    </lineage>
</organism>
<proteinExistence type="predicted"/>
<evidence type="ECO:0000313" key="2">
    <source>
        <dbReference type="EMBL" id="BAD69293.1"/>
    </source>
</evidence>